<reference evidence="6 7" key="1">
    <citation type="submission" date="2016-07" db="EMBL/GenBank/DDBJ databases">
        <title>Pervasive Adenine N6-methylation of Active Genes in Fungi.</title>
        <authorList>
            <consortium name="DOE Joint Genome Institute"/>
            <person name="Mondo S.J."/>
            <person name="Dannebaum R.O."/>
            <person name="Kuo R.C."/>
            <person name="Labutti K."/>
            <person name="Haridas S."/>
            <person name="Kuo A."/>
            <person name="Salamov A."/>
            <person name="Ahrendt S.R."/>
            <person name="Lipzen A."/>
            <person name="Sullivan W."/>
            <person name="Andreopoulos W.B."/>
            <person name="Clum A."/>
            <person name="Lindquist E."/>
            <person name="Daum C."/>
            <person name="Ramamoorthy G.K."/>
            <person name="Gryganskyi A."/>
            <person name="Culley D."/>
            <person name="Magnuson J.K."/>
            <person name="James T.Y."/>
            <person name="O'Malley M.A."/>
            <person name="Stajich J.E."/>
            <person name="Spatafora J.W."/>
            <person name="Visel A."/>
            <person name="Grigoriev I.V."/>
        </authorList>
    </citation>
    <scope>NUCLEOTIDE SEQUENCE [LARGE SCALE GENOMIC DNA]</scope>
    <source>
        <strain evidence="6 7">NRRL 2496</strain>
    </source>
</reference>
<dbReference type="OMA" id="RYWDASD"/>
<keyword evidence="3 4" id="KW-0326">Glycosidase</keyword>
<dbReference type="SUPFAM" id="SSF48208">
    <property type="entry name" value="Six-hairpin glycosidases"/>
    <property type="match status" value="1"/>
</dbReference>
<feature type="signal peptide" evidence="5">
    <location>
        <begin position="1"/>
        <end position="25"/>
    </location>
</feature>
<comment type="caution">
    <text evidence="6">The sequence shown here is derived from an EMBL/GenBank/DDBJ whole genome shotgun (WGS) entry which is preliminary data.</text>
</comment>
<dbReference type="Proteomes" id="UP000242180">
    <property type="component" value="Unassembled WGS sequence"/>
</dbReference>
<dbReference type="PANTHER" id="PTHR23403:SF1">
    <property type="entry name" value="TREHALASE"/>
    <property type="match status" value="1"/>
</dbReference>
<evidence type="ECO:0000256" key="5">
    <source>
        <dbReference type="SAM" id="SignalP"/>
    </source>
</evidence>
<evidence type="ECO:0000256" key="1">
    <source>
        <dbReference type="ARBA" id="ARBA00005615"/>
    </source>
</evidence>
<keyword evidence="2 4" id="KW-0378">Hydrolase</keyword>
<accession>A0A1X2H6J7</accession>
<sequence length="605" mass="68308">MVCISSPRRWSSALLFAAGISAAAAASSPSTNSSSSKTCDSPIYCDGPLLKTVQLAALYPDSKTFVDKPTSKPLNDVLSAFNALGDNPSKDKVQSFVNDNFLEEGTELRPVNLTVKADLPLLDTIDDLTYRGWASQVHQYWANLTFEFDTSFLCEGCVSSTLPVNRPFVVPGGRFREFYYWDSYFVIRGLLLSELNDLAKDMLENFLDFVEEYGFIPNGARIYYLNRSQPPFLTEMIKSYYNATGDNDFVQKALPTLDKEYAFWMANTTVEIDDHVLNRYIVHNTSPRPESYLEDYETAQNTTVNPEDLFSDLATGAETGWDYSSRWTRFKTPVEDDPNAYHLLRSLNTRSIIPVELNALLWSMETTLAGWHREGSRKQKYYKRQAAKRLTAMEEVLWNDDDATFYDYNITSGGSQKTYSPAVLFPYWLGAVPNRIKKDKNTLERVFDQTRSALEKYPGVLTTTFENTTLQWDFPNGWPPLQFVAMEAMRNVDAWTKKSQFTPMADVLAERYIASAFCSWYETGGSVPGQLQKLSNQTDVGHMFEKLSVTDIGNAGGGGEYTVQAGFGWTNGIALWIFDTFDASKFRAPECDQNPTYSLSSEDSV</sequence>
<dbReference type="InterPro" id="IPR008928">
    <property type="entry name" value="6-hairpin_glycosidase_sf"/>
</dbReference>
<dbReference type="EMBL" id="MCGN01000009">
    <property type="protein sequence ID" value="ORY93580.1"/>
    <property type="molecule type" value="Genomic_DNA"/>
</dbReference>
<keyword evidence="7" id="KW-1185">Reference proteome</keyword>
<dbReference type="EC" id="3.2.1.28" evidence="4"/>
<feature type="chain" id="PRO_5012913979" description="Trehalase" evidence="5">
    <location>
        <begin position="26"/>
        <end position="605"/>
    </location>
</feature>
<dbReference type="InterPro" id="IPR018232">
    <property type="entry name" value="Glyco_hydro_37_CS"/>
</dbReference>
<comment type="catalytic activity">
    <reaction evidence="4">
        <text>alpha,alpha-trehalose + H2O = alpha-D-glucose + beta-D-glucose</text>
        <dbReference type="Rhea" id="RHEA:32675"/>
        <dbReference type="ChEBI" id="CHEBI:15377"/>
        <dbReference type="ChEBI" id="CHEBI:15903"/>
        <dbReference type="ChEBI" id="CHEBI:16551"/>
        <dbReference type="ChEBI" id="CHEBI:17925"/>
        <dbReference type="EC" id="3.2.1.28"/>
    </reaction>
</comment>
<organism evidence="6 7">
    <name type="scientific">Syncephalastrum racemosum</name>
    <name type="common">Filamentous fungus</name>
    <dbReference type="NCBI Taxonomy" id="13706"/>
    <lineage>
        <taxon>Eukaryota</taxon>
        <taxon>Fungi</taxon>
        <taxon>Fungi incertae sedis</taxon>
        <taxon>Mucoromycota</taxon>
        <taxon>Mucoromycotina</taxon>
        <taxon>Mucoromycetes</taxon>
        <taxon>Mucorales</taxon>
        <taxon>Syncephalastraceae</taxon>
        <taxon>Syncephalastrum</taxon>
    </lineage>
</organism>
<evidence type="ECO:0000313" key="6">
    <source>
        <dbReference type="EMBL" id="ORY93580.1"/>
    </source>
</evidence>
<dbReference type="Pfam" id="PF01204">
    <property type="entry name" value="Trehalase"/>
    <property type="match status" value="1"/>
</dbReference>
<dbReference type="GO" id="GO:0005993">
    <property type="term" value="P:trehalose catabolic process"/>
    <property type="evidence" value="ECO:0007669"/>
    <property type="project" value="TreeGrafter"/>
</dbReference>
<keyword evidence="5" id="KW-0732">Signal</keyword>
<evidence type="ECO:0000256" key="2">
    <source>
        <dbReference type="ARBA" id="ARBA00022801"/>
    </source>
</evidence>
<dbReference type="InterPro" id="IPR012341">
    <property type="entry name" value="6hp_glycosidase-like_sf"/>
</dbReference>
<dbReference type="PROSITE" id="PS00928">
    <property type="entry name" value="TREHALASE_2"/>
    <property type="match status" value="1"/>
</dbReference>
<dbReference type="STRING" id="13706.A0A1X2H6J7"/>
<dbReference type="InParanoid" id="A0A1X2H6J7"/>
<dbReference type="InterPro" id="IPR001661">
    <property type="entry name" value="Glyco_hydro_37"/>
</dbReference>
<name>A0A1X2H6J7_SYNRA</name>
<dbReference type="AlphaFoldDB" id="A0A1X2H6J7"/>
<comment type="similarity">
    <text evidence="1 4">Belongs to the glycosyl hydrolase 37 family.</text>
</comment>
<dbReference type="PRINTS" id="PR00744">
    <property type="entry name" value="GLHYDRLASE37"/>
</dbReference>
<evidence type="ECO:0000256" key="4">
    <source>
        <dbReference type="RuleBase" id="RU361180"/>
    </source>
</evidence>
<dbReference type="OrthoDB" id="3542292at2759"/>
<dbReference type="Gene3D" id="1.50.10.10">
    <property type="match status" value="1"/>
</dbReference>
<protein>
    <recommendedName>
        <fullName evidence="4">Trehalase</fullName>
        <ecNumber evidence="4">3.2.1.28</ecNumber>
    </recommendedName>
    <alternativeName>
        <fullName evidence="4">Alpha-trehalose glucohydrolase</fullName>
    </alternativeName>
</protein>
<dbReference type="PROSITE" id="PS00927">
    <property type="entry name" value="TREHALASE_1"/>
    <property type="match status" value="1"/>
</dbReference>
<dbReference type="GO" id="GO:0004555">
    <property type="term" value="F:alpha,alpha-trehalase activity"/>
    <property type="evidence" value="ECO:0007669"/>
    <property type="project" value="UniProtKB-EC"/>
</dbReference>
<proteinExistence type="inferred from homology"/>
<dbReference type="PANTHER" id="PTHR23403">
    <property type="entry name" value="TREHALASE"/>
    <property type="match status" value="1"/>
</dbReference>
<gene>
    <name evidence="6" type="ORF">BCR43DRAFT_478746</name>
</gene>
<evidence type="ECO:0000313" key="7">
    <source>
        <dbReference type="Proteomes" id="UP000242180"/>
    </source>
</evidence>
<evidence type="ECO:0000256" key="3">
    <source>
        <dbReference type="ARBA" id="ARBA00023295"/>
    </source>
</evidence>